<evidence type="ECO:0000313" key="2">
    <source>
        <dbReference type="Proteomes" id="UP000075473"/>
    </source>
</evidence>
<name>A0A149QAP8_9PROT</name>
<dbReference type="PATRIC" id="fig|178900.5.peg.1136"/>
<organism evidence="1 2">
    <name type="scientific">Acetobacter cerevisiae</name>
    <dbReference type="NCBI Taxonomy" id="178900"/>
    <lineage>
        <taxon>Bacteria</taxon>
        <taxon>Pseudomonadati</taxon>
        <taxon>Pseudomonadota</taxon>
        <taxon>Alphaproteobacteria</taxon>
        <taxon>Acetobacterales</taxon>
        <taxon>Acetobacteraceae</taxon>
        <taxon>Acetobacter</taxon>
    </lineage>
</organism>
<protein>
    <submittedName>
        <fullName evidence="1">Uncharacterized protein</fullName>
    </submittedName>
</protein>
<evidence type="ECO:0000313" key="1">
    <source>
        <dbReference type="EMBL" id="KXU94378.1"/>
    </source>
</evidence>
<gene>
    <name evidence="1" type="ORF">AD928_07375</name>
</gene>
<proteinExistence type="predicted"/>
<dbReference type="Proteomes" id="UP000075473">
    <property type="component" value="Unassembled WGS sequence"/>
</dbReference>
<dbReference type="AlphaFoldDB" id="A0A149QAP8"/>
<accession>A0A149QAP8</accession>
<sequence length="63" mass="7015">MQSRVARTVTVPNPKNQKSIKIKYNSMGDFLYAEPGCIKCGHGKKASLWVGCMGMMPRQDVLN</sequence>
<reference evidence="1 2" key="1">
    <citation type="submission" date="2015-06" db="EMBL/GenBank/DDBJ databases">
        <title>Improved classification and identification of acetic acid bacteria using matrix-assisted laser desorption/ionization time-of-flight mass spectrometry; Gluconobacter nephelii and Gluconobacter uchimurae are later heterotypic synonyms of Gluconobacter japonicus and Gluconobacter oxydans, respectively.</title>
        <authorList>
            <person name="Li L."/>
            <person name="Cleenwerck I."/>
            <person name="De Vuyst L."/>
            <person name="Vandamme P."/>
        </authorList>
    </citation>
    <scope>NUCLEOTIDE SEQUENCE [LARGE SCALE GENOMIC DNA]</scope>
    <source>
        <strain evidence="1 2">LMG 1625</strain>
    </source>
</reference>
<comment type="caution">
    <text evidence="1">The sequence shown here is derived from an EMBL/GenBank/DDBJ whole genome shotgun (WGS) entry which is preliminary data.</text>
</comment>
<dbReference type="EMBL" id="LHZA01000142">
    <property type="protein sequence ID" value="KXU94378.1"/>
    <property type="molecule type" value="Genomic_DNA"/>
</dbReference>